<dbReference type="Proteomes" id="UP000272400">
    <property type="component" value="Unassembled WGS sequence"/>
</dbReference>
<sequence length="52" mass="5730">MITAPTVLVMTAVYSAYRLSPEAGGVDGGAVFLVRWFLFRRRVALLRGTKSK</sequence>
<dbReference type="EMBL" id="RJKE01000001">
    <property type="protein sequence ID" value="ROO86633.1"/>
    <property type="molecule type" value="Genomic_DNA"/>
</dbReference>
<proteinExistence type="predicted"/>
<reference evidence="1 2" key="1">
    <citation type="submission" date="2018-11" db="EMBL/GenBank/DDBJ databases">
        <title>Sequencing the genomes of 1000 actinobacteria strains.</title>
        <authorList>
            <person name="Klenk H.-P."/>
        </authorList>
    </citation>
    <scope>NUCLEOTIDE SEQUENCE [LARGE SCALE GENOMIC DNA]</scope>
    <source>
        <strain evidence="1 2">DSM 44254</strain>
    </source>
</reference>
<evidence type="ECO:0000313" key="1">
    <source>
        <dbReference type="EMBL" id="ROO86633.1"/>
    </source>
</evidence>
<organism evidence="1 2">
    <name type="scientific">Actinocorallia herbida</name>
    <dbReference type="NCBI Taxonomy" id="58109"/>
    <lineage>
        <taxon>Bacteria</taxon>
        <taxon>Bacillati</taxon>
        <taxon>Actinomycetota</taxon>
        <taxon>Actinomycetes</taxon>
        <taxon>Streptosporangiales</taxon>
        <taxon>Thermomonosporaceae</taxon>
        <taxon>Actinocorallia</taxon>
    </lineage>
</organism>
<keyword evidence="2" id="KW-1185">Reference proteome</keyword>
<gene>
    <name evidence="1" type="ORF">EDD29_4207</name>
</gene>
<evidence type="ECO:0000313" key="2">
    <source>
        <dbReference type="Proteomes" id="UP000272400"/>
    </source>
</evidence>
<accession>A0A3N1CZB3</accession>
<protein>
    <submittedName>
        <fullName evidence="1">Uncharacterized protein</fullName>
    </submittedName>
</protein>
<name>A0A3N1CZB3_9ACTN</name>
<comment type="caution">
    <text evidence="1">The sequence shown here is derived from an EMBL/GenBank/DDBJ whole genome shotgun (WGS) entry which is preliminary data.</text>
</comment>
<dbReference type="AlphaFoldDB" id="A0A3N1CZB3"/>